<feature type="domain" description="Nudix hydrolase" evidence="1">
    <location>
        <begin position="34"/>
        <end position="173"/>
    </location>
</feature>
<dbReference type="PANTHER" id="PTHR10885">
    <property type="entry name" value="ISOPENTENYL-DIPHOSPHATE DELTA-ISOMERASE"/>
    <property type="match status" value="1"/>
</dbReference>
<evidence type="ECO:0000259" key="1">
    <source>
        <dbReference type="PROSITE" id="PS51462"/>
    </source>
</evidence>
<dbReference type="PROSITE" id="PS51462">
    <property type="entry name" value="NUDIX"/>
    <property type="match status" value="1"/>
</dbReference>
<dbReference type="GO" id="GO:0003824">
    <property type="term" value="F:catalytic activity"/>
    <property type="evidence" value="ECO:0007669"/>
    <property type="project" value="UniProtKB-ARBA"/>
</dbReference>
<dbReference type="InterPro" id="IPR015797">
    <property type="entry name" value="NUDIX_hydrolase-like_dom_sf"/>
</dbReference>
<accession>A0A1F6Y6T6</accession>
<dbReference type="InterPro" id="IPR000086">
    <property type="entry name" value="NUDIX_hydrolase_dom"/>
</dbReference>
<gene>
    <name evidence="2" type="ORF">A3G53_03170</name>
</gene>
<dbReference type="Gene3D" id="3.90.79.10">
    <property type="entry name" value="Nucleoside Triphosphate Pyrophosphohydrolase"/>
    <property type="match status" value="1"/>
</dbReference>
<dbReference type="Proteomes" id="UP000178645">
    <property type="component" value="Unassembled WGS sequence"/>
</dbReference>
<protein>
    <recommendedName>
        <fullName evidence="1">Nudix hydrolase domain-containing protein</fullName>
    </recommendedName>
</protein>
<dbReference type="SUPFAM" id="SSF55811">
    <property type="entry name" value="Nudix"/>
    <property type="match status" value="1"/>
</dbReference>
<dbReference type="EMBL" id="MFVU01000013">
    <property type="protein sequence ID" value="OGJ02056.1"/>
    <property type="molecule type" value="Genomic_DNA"/>
</dbReference>
<evidence type="ECO:0000313" key="2">
    <source>
        <dbReference type="EMBL" id="OGJ02056.1"/>
    </source>
</evidence>
<proteinExistence type="predicted"/>
<dbReference type="PANTHER" id="PTHR10885:SF0">
    <property type="entry name" value="ISOPENTENYL-DIPHOSPHATE DELTA-ISOMERASE"/>
    <property type="match status" value="1"/>
</dbReference>
<dbReference type="AlphaFoldDB" id="A0A1F6Y6T6"/>
<dbReference type="Pfam" id="PF00293">
    <property type="entry name" value="NUDIX"/>
    <property type="match status" value="1"/>
</dbReference>
<reference evidence="2 3" key="1">
    <citation type="journal article" date="2016" name="Nat. Commun.">
        <title>Thousands of microbial genomes shed light on interconnected biogeochemical processes in an aquifer system.</title>
        <authorList>
            <person name="Anantharaman K."/>
            <person name="Brown C.T."/>
            <person name="Hug L.A."/>
            <person name="Sharon I."/>
            <person name="Castelle C.J."/>
            <person name="Probst A.J."/>
            <person name="Thomas B.C."/>
            <person name="Singh A."/>
            <person name="Wilkins M.J."/>
            <person name="Karaoz U."/>
            <person name="Brodie E.L."/>
            <person name="Williams K.H."/>
            <person name="Hubbard S.S."/>
            <person name="Banfield J.F."/>
        </authorList>
    </citation>
    <scope>NUCLEOTIDE SEQUENCE [LARGE SCALE GENOMIC DNA]</scope>
</reference>
<comment type="caution">
    <text evidence="2">The sequence shown here is derived from an EMBL/GenBank/DDBJ whole genome shotgun (WGS) entry which is preliminary data.</text>
</comment>
<organism evidence="2 3">
    <name type="scientific">Candidatus Nomurabacteria bacterium RIFCSPLOWO2_12_FULL_44_11</name>
    <dbReference type="NCBI Taxonomy" id="1801796"/>
    <lineage>
        <taxon>Bacteria</taxon>
        <taxon>Candidatus Nomuraibacteriota</taxon>
    </lineage>
</organism>
<name>A0A1F6Y6T6_9BACT</name>
<evidence type="ECO:0000313" key="3">
    <source>
        <dbReference type="Proteomes" id="UP000178645"/>
    </source>
</evidence>
<sequence length="191" mass="22354">MKDLNKGNILYEVVNENDEIIGLAERDKILREDLLRRIIHVWFFTPKGELIFQHRAPGQRMFPDLLDATVGGKVERGESYEETALKETEEETGLVLRIEDLIPVAKFRIDFMDETSNFRNSIFTQQYIYCYRGDVKDLRIEEEKILGFEAIPIDKLFNLTEEEKKRFIMPALSSPEFLILINKIRILLANA</sequence>